<gene>
    <name evidence="6" type="ORF">WMY93_016744</name>
</gene>
<organism evidence="6 7">
    <name type="scientific">Mugilogobius chulae</name>
    <name type="common">yellowstripe goby</name>
    <dbReference type="NCBI Taxonomy" id="88201"/>
    <lineage>
        <taxon>Eukaryota</taxon>
        <taxon>Metazoa</taxon>
        <taxon>Chordata</taxon>
        <taxon>Craniata</taxon>
        <taxon>Vertebrata</taxon>
        <taxon>Euteleostomi</taxon>
        <taxon>Actinopterygii</taxon>
        <taxon>Neopterygii</taxon>
        <taxon>Teleostei</taxon>
        <taxon>Neoteleostei</taxon>
        <taxon>Acanthomorphata</taxon>
        <taxon>Gobiaria</taxon>
        <taxon>Gobiiformes</taxon>
        <taxon>Gobioidei</taxon>
        <taxon>Gobiidae</taxon>
        <taxon>Gobionellinae</taxon>
        <taxon>Mugilogobius</taxon>
    </lineage>
</organism>
<dbReference type="Proteomes" id="UP001460270">
    <property type="component" value="Unassembled WGS sequence"/>
</dbReference>
<dbReference type="InterPro" id="IPR003597">
    <property type="entry name" value="Ig_C1-set"/>
</dbReference>
<feature type="domain" description="Ig-like" evidence="5">
    <location>
        <begin position="275"/>
        <end position="358"/>
    </location>
</feature>
<keyword evidence="1" id="KW-0732">Signal</keyword>
<dbReference type="GO" id="GO:0005886">
    <property type="term" value="C:plasma membrane"/>
    <property type="evidence" value="ECO:0007669"/>
    <property type="project" value="TreeGrafter"/>
</dbReference>
<dbReference type="FunFam" id="2.60.40.10:FF:000283">
    <property type="entry name" value="Immunoglobulin kappa constant"/>
    <property type="match status" value="1"/>
</dbReference>
<dbReference type="SMART" id="SM00409">
    <property type="entry name" value="IG"/>
    <property type="match status" value="3"/>
</dbReference>
<dbReference type="AlphaFoldDB" id="A0AAW0NWG5"/>
<evidence type="ECO:0000259" key="5">
    <source>
        <dbReference type="PROSITE" id="PS50835"/>
    </source>
</evidence>
<name>A0AAW0NWG5_9GOBI</name>
<feature type="region of interest" description="Disordered" evidence="4">
    <location>
        <begin position="1"/>
        <end position="21"/>
    </location>
</feature>
<accession>A0AAW0NWG5</accession>
<dbReference type="InterPro" id="IPR013783">
    <property type="entry name" value="Ig-like_fold"/>
</dbReference>
<dbReference type="InterPro" id="IPR013106">
    <property type="entry name" value="Ig_V-set"/>
</dbReference>
<keyword evidence="3" id="KW-1015">Disulfide bond</keyword>
<evidence type="ECO:0000256" key="3">
    <source>
        <dbReference type="ARBA" id="ARBA00023157"/>
    </source>
</evidence>
<evidence type="ECO:0000313" key="6">
    <source>
        <dbReference type="EMBL" id="KAK7904137.1"/>
    </source>
</evidence>
<dbReference type="InterPro" id="IPR007110">
    <property type="entry name" value="Ig-like_dom"/>
</dbReference>
<dbReference type="SMART" id="SM00407">
    <property type="entry name" value="IGc1"/>
    <property type="match status" value="1"/>
</dbReference>
<dbReference type="SMART" id="SM00406">
    <property type="entry name" value="IGv"/>
    <property type="match status" value="3"/>
</dbReference>
<dbReference type="GO" id="GO:0002376">
    <property type="term" value="P:immune system process"/>
    <property type="evidence" value="ECO:0007669"/>
    <property type="project" value="UniProtKB-KW"/>
</dbReference>
<evidence type="ECO:0000256" key="4">
    <source>
        <dbReference type="SAM" id="MobiDB-lite"/>
    </source>
</evidence>
<dbReference type="PANTHER" id="PTHR23268:SF102">
    <property type="entry name" value="IMMUNOGLOBULIN V-SET DOMAIN-CONTAINING PROTEIN"/>
    <property type="match status" value="1"/>
</dbReference>
<keyword evidence="7" id="KW-1185">Reference proteome</keyword>
<dbReference type="PANTHER" id="PTHR23268">
    <property type="entry name" value="T-CELL RECEPTOR BETA CHAIN"/>
    <property type="match status" value="1"/>
</dbReference>
<feature type="domain" description="Ig-like" evidence="5">
    <location>
        <begin position="530"/>
        <end position="629"/>
    </location>
</feature>
<dbReference type="EMBL" id="JBBPFD010000012">
    <property type="protein sequence ID" value="KAK7904137.1"/>
    <property type="molecule type" value="Genomic_DNA"/>
</dbReference>
<feature type="domain" description="Ig-like" evidence="5">
    <location>
        <begin position="374"/>
        <end position="466"/>
    </location>
</feature>
<dbReference type="InterPro" id="IPR050413">
    <property type="entry name" value="TCR_beta_variable"/>
</dbReference>
<proteinExistence type="predicted"/>
<protein>
    <recommendedName>
        <fullName evidence="5">Ig-like domain-containing protein</fullName>
    </recommendedName>
</protein>
<dbReference type="Pfam" id="PF07654">
    <property type="entry name" value="C1-set"/>
    <property type="match status" value="1"/>
</dbReference>
<evidence type="ECO:0000256" key="2">
    <source>
        <dbReference type="ARBA" id="ARBA00022859"/>
    </source>
</evidence>
<dbReference type="Pfam" id="PF07686">
    <property type="entry name" value="V-set"/>
    <property type="match status" value="3"/>
</dbReference>
<dbReference type="InterPro" id="IPR003599">
    <property type="entry name" value="Ig_sub"/>
</dbReference>
<reference evidence="7" key="1">
    <citation type="submission" date="2024-04" db="EMBL/GenBank/DDBJ databases">
        <title>Salinicola lusitanus LLJ914,a marine bacterium isolated from the Okinawa Trough.</title>
        <authorList>
            <person name="Li J."/>
        </authorList>
    </citation>
    <scope>NUCLEOTIDE SEQUENCE [LARGE SCALE GENOMIC DNA]</scope>
</reference>
<comment type="caution">
    <text evidence="6">The sequence shown here is derived from an EMBL/GenBank/DDBJ whole genome shotgun (WGS) entry which is preliminary data.</text>
</comment>
<evidence type="ECO:0000313" key="7">
    <source>
        <dbReference type="Proteomes" id="UP001460270"/>
    </source>
</evidence>
<dbReference type="SUPFAM" id="SSF48726">
    <property type="entry name" value="Immunoglobulin"/>
    <property type="match status" value="5"/>
</dbReference>
<dbReference type="InterPro" id="IPR003598">
    <property type="entry name" value="Ig_sub2"/>
</dbReference>
<dbReference type="GO" id="GO:0007166">
    <property type="term" value="P:cell surface receptor signaling pathway"/>
    <property type="evidence" value="ECO:0007669"/>
    <property type="project" value="TreeGrafter"/>
</dbReference>
<evidence type="ECO:0000256" key="1">
    <source>
        <dbReference type="ARBA" id="ARBA00022729"/>
    </source>
</evidence>
<keyword evidence="2" id="KW-0391">Immunity</keyword>
<dbReference type="InterPro" id="IPR036179">
    <property type="entry name" value="Ig-like_dom_sf"/>
</dbReference>
<dbReference type="SMART" id="SM00408">
    <property type="entry name" value="IGc2"/>
    <property type="match status" value="3"/>
</dbReference>
<sequence>MNPNDIKTQTFHPGNPSKSHTQQLCTKSFQFYKLQSPIPLFPLEEMVGVDGADVTQTEMIWKREGEDATMDCSHTKGLSYFQMYFYRQRPGENMRQIVFTTTSSSDFEPDFKDKNFKGTSMFRQGITFLLILYGLQATGQVEGADVTQTETVWAKEGDEATLSCSHTKGAGYTQMYWYRQLPGETMRRVVYTMYGIKEHDFGEFSKDKYSAERLKAETGTFTVKSVTAADKAMYFCADTNTFRLITFLLILYKLHIKGQVEGADVTQTEMVWTKEGDDATMSCSHTKDAGHNQMYWYRQPHGETMRLVVYTLFGRKEHDFGDFSKDKYSAERPNVQTGTFTVKGVTAADEAMYFCAVSVCFSSVIQKDILWESEGGKATFTCSHTKGASYYQMYWYRQRPGENMRQIVFTTTTATPDFEADFKNDKKFKATKEKAESGTLTVENLEPGDSGVYFCSVSEHSETSLFQTWTKTQLIFGCTLDFVANFLAFQDAVLVFNIDQVHCDTGANEAYFGGGTKLTVLEKDRKPEKPNVKVFPPSENERPRRVKTLVCLASEFYPDHVTVSWQVNGDDRTKIVSTDAQAQRDDDYYRISSRLRVDLSEWTNPENKFQCIVKFYDGETYVSVTDQINGIEEDYLKVTQQAKLSYVVFIAKGVVYGLFVAFLQTSAEPLSLLHLCVVCPSLTPLGDGALITAGVALRTINSTEEQRQ</sequence>
<dbReference type="Gene3D" id="2.60.40.10">
    <property type="entry name" value="Immunoglobulins"/>
    <property type="match status" value="5"/>
</dbReference>
<dbReference type="PROSITE" id="PS50835">
    <property type="entry name" value="IG_LIKE"/>
    <property type="match status" value="4"/>
</dbReference>
<feature type="domain" description="Ig-like" evidence="5">
    <location>
        <begin position="144"/>
        <end position="246"/>
    </location>
</feature>